<keyword evidence="4" id="KW-1185">Reference proteome</keyword>
<comment type="caution">
    <text evidence="3">The sequence shown here is derived from an EMBL/GenBank/DDBJ whole genome shotgun (WGS) entry which is preliminary data.</text>
</comment>
<reference evidence="3" key="1">
    <citation type="submission" date="2020-11" db="EMBL/GenBank/DDBJ databases">
        <authorList>
            <consortium name="DOE Joint Genome Institute"/>
            <person name="Ahrendt S."/>
            <person name="Riley R."/>
            <person name="Andreopoulos W."/>
            <person name="Labutti K."/>
            <person name="Pangilinan J."/>
            <person name="Ruiz-Duenas F.J."/>
            <person name="Barrasa J.M."/>
            <person name="Sanchez-Garcia M."/>
            <person name="Camarero S."/>
            <person name="Miyauchi S."/>
            <person name="Serrano A."/>
            <person name="Linde D."/>
            <person name="Babiker R."/>
            <person name="Drula E."/>
            <person name="Ayuso-Fernandez I."/>
            <person name="Pacheco R."/>
            <person name="Padilla G."/>
            <person name="Ferreira P."/>
            <person name="Barriuso J."/>
            <person name="Kellner H."/>
            <person name="Castanera R."/>
            <person name="Alfaro M."/>
            <person name="Ramirez L."/>
            <person name="Pisabarro A.G."/>
            <person name="Kuo A."/>
            <person name="Tritt A."/>
            <person name="Lipzen A."/>
            <person name="He G."/>
            <person name="Yan M."/>
            <person name="Ng V."/>
            <person name="Cullen D."/>
            <person name="Martin F."/>
            <person name="Rosso M.-N."/>
            <person name="Henrissat B."/>
            <person name="Hibbett D."/>
            <person name="Martinez A.T."/>
            <person name="Grigoriev I.V."/>
        </authorList>
    </citation>
    <scope>NUCLEOTIDE SEQUENCE</scope>
    <source>
        <strain evidence="3">CBS 506.95</strain>
    </source>
</reference>
<dbReference type="SMART" id="SM00580">
    <property type="entry name" value="PUG"/>
    <property type="match status" value="1"/>
</dbReference>
<feature type="region of interest" description="Disordered" evidence="1">
    <location>
        <begin position="197"/>
        <end position="257"/>
    </location>
</feature>
<gene>
    <name evidence="3" type="ORF">CPB83DRAFT_889289</name>
</gene>
<evidence type="ECO:0000259" key="2">
    <source>
        <dbReference type="Pfam" id="PF09409"/>
    </source>
</evidence>
<evidence type="ECO:0000313" key="3">
    <source>
        <dbReference type="EMBL" id="KAF9534289.1"/>
    </source>
</evidence>
<dbReference type="SUPFAM" id="SSF143503">
    <property type="entry name" value="PUG domain-like"/>
    <property type="match status" value="1"/>
</dbReference>
<feature type="domain" description="PUB" evidence="2">
    <location>
        <begin position="66"/>
        <end position="142"/>
    </location>
</feature>
<dbReference type="InterPro" id="IPR018997">
    <property type="entry name" value="PUB_domain"/>
</dbReference>
<evidence type="ECO:0000256" key="1">
    <source>
        <dbReference type="SAM" id="MobiDB-lite"/>
    </source>
</evidence>
<accession>A0A9P6JVW1</accession>
<feature type="compositionally biased region" description="Low complexity" evidence="1">
    <location>
        <begin position="207"/>
        <end position="220"/>
    </location>
</feature>
<protein>
    <recommendedName>
        <fullName evidence="2">PUB domain-containing protein</fullName>
    </recommendedName>
</protein>
<dbReference type="Gene3D" id="1.20.58.2190">
    <property type="match status" value="1"/>
</dbReference>
<evidence type="ECO:0000313" key="4">
    <source>
        <dbReference type="Proteomes" id="UP000807306"/>
    </source>
</evidence>
<dbReference type="AlphaFoldDB" id="A0A9P6JVW1"/>
<dbReference type="Pfam" id="PF09409">
    <property type="entry name" value="PUB"/>
    <property type="match status" value="1"/>
</dbReference>
<proteinExistence type="predicted"/>
<dbReference type="Proteomes" id="UP000807306">
    <property type="component" value="Unassembled WGS sequence"/>
</dbReference>
<organism evidence="3 4">
    <name type="scientific">Crepidotus variabilis</name>
    <dbReference type="NCBI Taxonomy" id="179855"/>
    <lineage>
        <taxon>Eukaryota</taxon>
        <taxon>Fungi</taxon>
        <taxon>Dikarya</taxon>
        <taxon>Basidiomycota</taxon>
        <taxon>Agaricomycotina</taxon>
        <taxon>Agaricomycetes</taxon>
        <taxon>Agaricomycetidae</taxon>
        <taxon>Agaricales</taxon>
        <taxon>Agaricineae</taxon>
        <taxon>Crepidotaceae</taxon>
        <taxon>Crepidotus</taxon>
    </lineage>
</organism>
<name>A0A9P6JVW1_9AGAR</name>
<feature type="compositionally biased region" description="Basic and acidic residues" evidence="1">
    <location>
        <begin position="197"/>
        <end position="206"/>
    </location>
</feature>
<dbReference type="OrthoDB" id="49605at2759"/>
<dbReference type="EMBL" id="MU157826">
    <property type="protein sequence ID" value="KAF9534289.1"/>
    <property type="molecule type" value="Genomic_DNA"/>
</dbReference>
<sequence>MSSPSVSSVHSSTNIIPQDTVAAAAERRVRQTVPQKTAAQLAAEHERRQKFRRMVDPGITRPNAHEQAMRSLRILLTISGNLITDPNNEKYQRFKPTNSIIKRDLMDPKGTVEYAREMGFHPQVIDFQPFYIFNSKFMEDLKIGNEILKDYLALIDEKESRAAIAKKNEKAAKEAAAERVKLAFMDDRKIKLMRDEMERENREGRAARQAQEALAAANRQSPPPPELPMPGSGHLLSGDLEDIDPPEYEINHENKSD</sequence>
<dbReference type="CDD" id="cd09212">
    <property type="entry name" value="PUB"/>
    <property type="match status" value="1"/>
</dbReference>
<dbReference type="InterPro" id="IPR036339">
    <property type="entry name" value="PUB-like_dom_sf"/>
</dbReference>